<organism evidence="2 3">
    <name type="scientific">Calothrix parasitica NIES-267</name>
    <dbReference type="NCBI Taxonomy" id="1973488"/>
    <lineage>
        <taxon>Bacteria</taxon>
        <taxon>Bacillati</taxon>
        <taxon>Cyanobacteriota</taxon>
        <taxon>Cyanophyceae</taxon>
        <taxon>Nostocales</taxon>
        <taxon>Calotrichaceae</taxon>
        <taxon>Calothrix</taxon>
    </lineage>
</organism>
<dbReference type="Proteomes" id="UP000218418">
    <property type="component" value="Chromosome"/>
</dbReference>
<dbReference type="Pfam" id="PF20530">
    <property type="entry name" value="DUF6745"/>
    <property type="match status" value="1"/>
</dbReference>
<feature type="domain" description="DUF6745" evidence="1">
    <location>
        <begin position="185"/>
        <end position="350"/>
    </location>
</feature>
<dbReference type="AlphaFoldDB" id="A0A1Z4M1B7"/>
<accession>A0A1Z4M1B7</accession>
<sequence length="354" mass="41632">MLEPKISKLTLEQEVLIPIYREKWKKIALSTERIDRDKAAEAVKQAYALIGEKEPEILFFKSPCRALQYLSKHIDLESECKIPNKYGLRDELTTQLDSKVRNILQKQCSQIWILLEKQLDNSSLIELSSSIERDFKFKGLYSSFSRFISFSCIQFDIWNFHASRFDFCISVLNCYYPQKEWLIFQSLVKNCGWIFPFENICIVSERPQTLLFDNENRFHAEGKPAIEFADGYDIDVYHGVTLPFVYGKHHPKEWEPSWLLQEQNAELRKILIQEIGYNRIIEELQATEIDFYQEYTLLKINSDIDIEPIYLLKMTCPSTGHIHVLRVSPEMKSAHEAITWINWGIPPEDFVIQT</sequence>
<name>A0A1Z4M1B7_9CYAN</name>
<evidence type="ECO:0000313" key="3">
    <source>
        <dbReference type="Proteomes" id="UP000218418"/>
    </source>
</evidence>
<evidence type="ECO:0000313" key="2">
    <source>
        <dbReference type="EMBL" id="BAY87168.1"/>
    </source>
</evidence>
<keyword evidence="3" id="KW-1185">Reference proteome</keyword>
<reference evidence="2 3" key="1">
    <citation type="submission" date="2017-06" db="EMBL/GenBank/DDBJ databases">
        <title>Genome sequencing of cyanobaciteial culture collection at National Institute for Environmental Studies (NIES).</title>
        <authorList>
            <person name="Hirose Y."/>
            <person name="Shimura Y."/>
            <person name="Fujisawa T."/>
            <person name="Nakamura Y."/>
            <person name="Kawachi M."/>
        </authorList>
    </citation>
    <scope>NUCLEOTIDE SEQUENCE [LARGE SCALE GENOMIC DNA]</scope>
    <source>
        <strain evidence="2 3">NIES-267</strain>
    </source>
</reference>
<dbReference type="InterPro" id="IPR046633">
    <property type="entry name" value="DUF6745"/>
</dbReference>
<dbReference type="EMBL" id="AP018227">
    <property type="protein sequence ID" value="BAY87168.1"/>
    <property type="molecule type" value="Genomic_DNA"/>
</dbReference>
<dbReference type="OrthoDB" id="489446at2"/>
<evidence type="ECO:0000259" key="1">
    <source>
        <dbReference type="Pfam" id="PF20530"/>
    </source>
</evidence>
<gene>
    <name evidence="2" type="ORF">NIES267_66860</name>
</gene>
<proteinExistence type="predicted"/>
<protein>
    <recommendedName>
        <fullName evidence="1">DUF6745 domain-containing protein</fullName>
    </recommendedName>
</protein>